<evidence type="ECO:0008006" key="4">
    <source>
        <dbReference type="Google" id="ProtNLM"/>
    </source>
</evidence>
<evidence type="ECO:0000313" key="3">
    <source>
        <dbReference type="Proteomes" id="UP000196386"/>
    </source>
</evidence>
<dbReference type="Gene3D" id="1.25.40.10">
    <property type="entry name" value="Tetratricopeptide repeat domain"/>
    <property type="match status" value="1"/>
</dbReference>
<reference evidence="3" key="1">
    <citation type="submission" date="2017-04" db="EMBL/GenBank/DDBJ databases">
        <title>Function of individual gut microbiota members based on whole genome sequencing of pure cultures obtained from chicken caecum.</title>
        <authorList>
            <person name="Medvecky M."/>
            <person name="Cejkova D."/>
            <person name="Polansky O."/>
            <person name="Karasova D."/>
            <person name="Kubasova T."/>
            <person name="Cizek A."/>
            <person name="Rychlik I."/>
        </authorList>
    </citation>
    <scope>NUCLEOTIDE SEQUENCE [LARGE SCALE GENOMIC DNA]</scope>
    <source>
        <strain evidence="3">An175</strain>
    </source>
</reference>
<dbReference type="InterPro" id="IPR041073">
    <property type="entry name" value="MobL"/>
</dbReference>
<dbReference type="EMBL" id="NFKP01000001">
    <property type="protein sequence ID" value="OUP71425.1"/>
    <property type="molecule type" value="Genomic_DNA"/>
</dbReference>
<protein>
    <recommendedName>
        <fullName evidence="4">Sel1 repeat family protein</fullName>
    </recommendedName>
</protein>
<dbReference type="Pfam" id="PF18555">
    <property type="entry name" value="MobL"/>
    <property type="match status" value="1"/>
</dbReference>
<name>A0A1Y4MRU5_9FIRM</name>
<dbReference type="RefSeq" id="WP_087298966.1">
    <property type="nucleotide sequence ID" value="NZ_NFKP01000001.1"/>
</dbReference>
<dbReference type="Pfam" id="PF08238">
    <property type="entry name" value="Sel1"/>
    <property type="match status" value="4"/>
</dbReference>
<feature type="compositionally biased region" description="Basic and acidic residues" evidence="1">
    <location>
        <begin position="626"/>
        <end position="640"/>
    </location>
</feature>
<evidence type="ECO:0000256" key="1">
    <source>
        <dbReference type="SAM" id="MobiDB-lite"/>
    </source>
</evidence>
<dbReference type="InterPro" id="IPR006597">
    <property type="entry name" value="Sel1-like"/>
</dbReference>
<organism evidence="2 3">
    <name type="scientific">Anaerotruncus colihominis</name>
    <dbReference type="NCBI Taxonomy" id="169435"/>
    <lineage>
        <taxon>Bacteria</taxon>
        <taxon>Bacillati</taxon>
        <taxon>Bacillota</taxon>
        <taxon>Clostridia</taxon>
        <taxon>Eubacteriales</taxon>
        <taxon>Oscillospiraceae</taxon>
        <taxon>Anaerotruncus</taxon>
    </lineage>
</organism>
<sequence>MARLILKSPYIKSTGGAAGYLRYIATRERVEILPDDRPPTRKQEQLIAKLVKDFPDTKTLYEYASYQAKPTKAAASALLTLALESNWDALRQSEQYLKYIATRPRAERLGSHGLFGDSDGVSLEKAMKELEQYTGNVWTHILSLKREDAARLGFDNAAAWRNLIRAHRNEIAAAMKIPPADFRWYAAFHDEGEHPHVHMMAWSAKPGQAYLTKEGIRQIKSRLTNDIFRDEMLHLYEQKSASRDELVRQARRAMLELVQAMQDGLCDHPEAERLMQELAVQLGTVKGKKTYGYLPKRLNRLVDEIVDQMDRLPIVRQCYDQWLLLQEKVDGYYHDTPRERLPLSKEKEFRQIKNAVIREAERLRLGQITFEDQDMGQRDEPEQFRNASNAYWTLQEVIRNEELTMEERSGAVSELEKLAKGGDCYSQYLLGKLWRDGPLLIPDGVEARYWFEQAARQGHLAAQYALAKLYLSDDLEVRDTARGMDWLRTAAEGGNRWAMYRLGKELLKGQNTKQDAVGAVEWFTRSAEQDDPYAQYLLGKLYLMGKEVPRDEEQADQWLNRSAEQGNEYARYLLDHREEQRLPDVMLAVTRLLYHMSRIFQDNSLPKSRPGGIQIDRKRLRKLREKKIAQGHKPDDHEEQQPEMTM</sequence>
<accession>A0A1Y4MRU5</accession>
<dbReference type="PANTHER" id="PTHR11102:SF160">
    <property type="entry name" value="ERAD-ASSOCIATED E3 UBIQUITIN-PROTEIN LIGASE COMPONENT HRD3"/>
    <property type="match status" value="1"/>
</dbReference>
<dbReference type="InterPro" id="IPR048102">
    <property type="entry name" value="MobP3"/>
</dbReference>
<dbReference type="Proteomes" id="UP000196386">
    <property type="component" value="Unassembled WGS sequence"/>
</dbReference>
<dbReference type="AlphaFoldDB" id="A0A1Y4MRU5"/>
<dbReference type="InterPro" id="IPR050767">
    <property type="entry name" value="Sel1_AlgK"/>
</dbReference>
<dbReference type="InterPro" id="IPR011990">
    <property type="entry name" value="TPR-like_helical_dom_sf"/>
</dbReference>
<dbReference type="SUPFAM" id="SSF81901">
    <property type="entry name" value="HCP-like"/>
    <property type="match status" value="1"/>
</dbReference>
<gene>
    <name evidence="2" type="ORF">B5F11_00630</name>
</gene>
<dbReference type="SMART" id="SM00671">
    <property type="entry name" value="SEL1"/>
    <property type="match status" value="4"/>
</dbReference>
<dbReference type="PANTHER" id="PTHR11102">
    <property type="entry name" value="SEL-1-LIKE PROTEIN"/>
    <property type="match status" value="1"/>
</dbReference>
<evidence type="ECO:0000313" key="2">
    <source>
        <dbReference type="EMBL" id="OUP71425.1"/>
    </source>
</evidence>
<proteinExistence type="predicted"/>
<dbReference type="NCBIfam" id="NF041499">
    <property type="entry name" value="MobP3"/>
    <property type="match status" value="1"/>
</dbReference>
<feature type="region of interest" description="Disordered" evidence="1">
    <location>
        <begin position="623"/>
        <end position="646"/>
    </location>
</feature>
<comment type="caution">
    <text evidence="2">The sequence shown here is derived from an EMBL/GenBank/DDBJ whole genome shotgun (WGS) entry which is preliminary data.</text>
</comment>